<dbReference type="EMBL" id="KB294300">
    <property type="protein sequence ID" value="ELU14750.1"/>
    <property type="molecule type" value="Genomic_DNA"/>
</dbReference>
<dbReference type="OrthoDB" id="6237152at2759"/>
<evidence type="ECO:0000313" key="9">
    <source>
        <dbReference type="Proteomes" id="UP000014760"/>
    </source>
</evidence>
<dbReference type="EnsemblMetazoa" id="CapteT225196">
    <property type="protein sequence ID" value="CapteP225196"/>
    <property type="gene ID" value="CapteG225196"/>
</dbReference>
<keyword evidence="1" id="KW-0723">Serine/threonine-protein kinase</keyword>
<dbReference type="OMA" id="LIESRHC"/>
<dbReference type="GO" id="GO:0005964">
    <property type="term" value="C:phosphorylase kinase complex"/>
    <property type="evidence" value="ECO:0007669"/>
    <property type="project" value="InterPro"/>
</dbReference>
<dbReference type="Gene3D" id="1.10.510.10">
    <property type="entry name" value="Transferase(Phosphotransferase) domain 1"/>
    <property type="match status" value="1"/>
</dbReference>
<dbReference type="SUPFAM" id="SSF56112">
    <property type="entry name" value="Protein kinase-like (PK-like)"/>
    <property type="match status" value="1"/>
</dbReference>
<reference evidence="9" key="1">
    <citation type="submission" date="2012-12" db="EMBL/GenBank/DDBJ databases">
        <authorList>
            <person name="Hellsten U."/>
            <person name="Grimwood J."/>
            <person name="Chapman J.A."/>
            <person name="Shapiro H."/>
            <person name="Aerts A."/>
            <person name="Otillar R.P."/>
            <person name="Terry A.Y."/>
            <person name="Boore J.L."/>
            <person name="Simakov O."/>
            <person name="Marletaz F."/>
            <person name="Cho S.-J."/>
            <person name="Edsinger-Gonzales E."/>
            <person name="Havlak P."/>
            <person name="Kuo D.-H."/>
            <person name="Larsson T."/>
            <person name="Lv J."/>
            <person name="Arendt D."/>
            <person name="Savage R."/>
            <person name="Osoegawa K."/>
            <person name="de Jong P."/>
            <person name="Lindberg D.R."/>
            <person name="Seaver E.C."/>
            <person name="Weisblat D.A."/>
            <person name="Putnam N.H."/>
            <person name="Grigoriev I.V."/>
            <person name="Rokhsar D.S."/>
        </authorList>
    </citation>
    <scope>NUCLEOTIDE SEQUENCE</scope>
    <source>
        <strain evidence="9">I ESC-2004</strain>
    </source>
</reference>
<keyword evidence="5" id="KW-0812">Transmembrane</keyword>
<feature type="domain" description="Protein kinase" evidence="6">
    <location>
        <begin position="1"/>
        <end position="89"/>
    </location>
</feature>
<name>R7VGE4_CAPTE</name>
<dbReference type="PANTHER" id="PTHR24347">
    <property type="entry name" value="SERINE/THREONINE-PROTEIN KINASE"/>
    <property type="match status" value="1"/>
</dbReference>
<keyword evidence="2" id="KW-0808">Transferase</keyword>
<dbReference type="PRINTS" id="PR01049">
    <property type="entry name" value="PHOSPHBKNASE"/>
</dbReference>
<reference evidence="8" key="3">
    <citation type="submission" date="2015-06" db="UniProtKB">
        <authorList>
            <consortium name="EnsemblMetazoa"/>
        </authorList>
    </citation>
    <scope>IDENTIFICATION</scope>
</reference>
<protein>
    <recommendedName>
        <fullName evidence="6">Protein kinase domain-containing protein</fullName>
    </recommendedName>
</protein>
<organism evidence="7">
    <name type="scientific">Capitella teleta</name>
    <name type="common">Polychaete worm</name>
    <dbReference type="NCBI Taxonomy" id="283909"/>
    <lineage>
        <taxon>Eukaryota</taxon>
        <taxon>Metazoa</taxon>
        <taxon>Spiralia</taxon>
        <taxon>Lophotrochozoa</taxon>
        <taxon>Annelida</taxon>
        <taxon>Polychaeta</taxon>
        <taxon>Sedentaria</taxon>
        <taxon>Scolecida</taxon>
        <taxon>Capitellidae</taxon>
        <taxon>Capitella</taxon>
    </lineage>
</organism>
<dbReference type="GO" id="GO:0005977">
    <property type="term" value="P:glycogen metabolic process"/>
    <property type="evidence" value="ECO:0007669"/>
    <property type="project" value="InterPro"/>
</dbReference>
<evidence type="ECO:0000256" key="5">
    <source>
        <dbReference type="SAM" id="Phobius"/>
    </source>
</evidence>
<accession>R7VGE4</accession>
<dbReference type="EMBL" id="AMQN01018398">
    <property type="status" value="NOT_ANNOTATED_CDS"/>
    <property type="molecule type" value="Genomic_DNA"/>
</dbReference>
<dbReference type="Pfam" id="PF00069">
    <property type="entry name" value="Pkinase"/>
    <property type="match status" value="1"/>
</dbReference>
<reference evidence="7 9" key="2">
    <citation type="journal article" date="2013" name="Nature">
        <title>Insights into bilaterian evolution from three spiralian genomes.</title>
        <authorList>
            <person name="Simakov O."/>
            <person name="Marletaz F."/>
            <person name="Cho S.J."/>
            <person name="Edsinger-Gonzales E."/>
            <person name="Havlak P."/>
            <person name="Hellsten U."/>
            <person name="Kuo D.H."/>
            <person name="Larsson T."/>
            <person name="Lv J."/>
            <person name="Arendt D."/>
            <person name="Savage R."/>
            <person name="Osoegawa K."/>
            <person name="de Jong P."/>
            <person name="Grimwood J."/>
            <person name="Chapman J.A."/>
            <person name="Shapiro H."/>
            <person name="Aerts A."/>
            <person name="Otillar R.P."/>
            <person name="Terry A.Y."/>
            <person name="Boore J.L."/>
            <person name="Grigoriev I.V."/>
            <person name="Lindberg D.R."/>
            <person name="Seaver E.C."/>
            <person name="Weisblat D.A."/>
            <person name="Putnam N.H."/>
            <person name="Rokhsar D.S."/>
        </authorList>
    </citation>
    <scope>NUCLEOTIDE SEQUENCE</scope>
    <source>
        <strain evidence="7 9">I ESC-2004</strain>
    </source>
</reference>
<evidence type="ECO:0000256" key="3">
    <source>
        <dbReference type="ARBA" id="ARBA00022777"/>
    </source>
</evidence>
<evidence type="ECO:0000256" key="2">
    <source>
        <dbReference type="ARBA" id="ARBA00022679"/>
    </source>
</evidence>
<dbReference type="FunCoup" id="R7VGE4">
    <property type="interactions" value="1332"/>
</dbReference>
<feature type="region of interest" description="Disordered" evidence="4">
    <location>
        <begin position="207"/>
        <end position="246"/>
    </location>
</feature>
<feature type="transmembrane region" description="Helical" evidence="5">
    <location>
        <begin position="12"/>
        <end position="32"/>
    </location>
</feature>
<dbReference type="STRING" id="283909.R7VGE4"/>
<keyword evidence="5" id="KW-1133">Transmembrane helix</keyword>
<dbReference type="Proteomes" id="UP000014760">
    <property type="component" value="Unassembled WGS sequence"/>
</dbReference>
<gene>
    <name evidence="7" type="ORF">CAPTEDRAFT_225196</name>
</gene>
<evidence type="ECO:0000256" key="4">
    <source>
        <dbReference type="SAM" id="MobiDB-lite"/>
    </source>
</evidence>
<keyword evidence="9" id="KW-1185">Reference proteome</keyword>
<dbReference type="GO" id="GO:0004689">
    <property type="term" value="F:phosphorylase kinase activity"/>
    <property type="evidence" value="ECO:0007669"/>
    <property type="project" value="InterPro"/>
</dbReference>
<dbReference type="PROSITE" id="PS50011">
    <property type="entry name" value="PROTEIN_KINASE_DOM"/>
    <property type="match status" value="1"/>
</dbReference>
<proteinExistence type="predicted"/>
<evidence type="ECO:0000256" key="1">
    <source>
        <dbReference type="ARBA" id="ARBA00022527"/>
    </source>
</evidence>
<evidence type="ECO:0000313" key="8">
    <source>
        <dbReference type="EnsemblMetazoa" id="CapteP225196"/>
    </source>
</evidence>
<keyword evidence="5" id="KW-0472">Membrane</keyword>
<feature type="compositionally biased region" description="Basic and acidic residues" evidence="4">
    <location>
        <begin position="235"/>
        <end position="246"/>
    </location>
</feature>
<keyword evidence="3" id="KW-0418">Kinase</keyword>
<dbReference type="GO" id="GO:0005516">
    <property type="term" value="F:calmodulin binding"/>
    <property type="evidence" value="ECO:0007669"/>
    <property type="project" value="InterPro"/>
</dbReference>
<dbReference type="InterPro" id="IPR000719">
    <property type="entry name" value="Prot_kinase_dom"/>
</dbReference>
<dbReference type="InterPro" id="IPR002291">
    <property type="entry name" value="Phosph_kin_gamma"/>
</dbReference>
<evidence type="ECO:0000313" key="7">
    <source>
        <dbReference type="EMBL" id="ELU14750.1"/>
    </source>
</evidence>
<dbReference type="HOGENOM" id="CLU_098778_0_0_1"/>
<dbReference type="InterPro" id="IPR011009">
    <property type="entry name" value="Kinase-like_dom_sf"/>
</dbReference>
<evidence type="ECO:0000259" key="6">
    <source>
        <dbReference type="PROSITE" id="PS50011"/>
    </source>
</evidence>
<feature type="compositionally biased region" description="Polar residues" evidence="4">
    <location>
        <begin position="208"/>
        <end position="222"/>
    </location>
</feature>
<dbReference type="GO" id="GO:0005524">
    <property type="term" value="F:ATP binding"/>
    <property type="evidence" value="ECO:0007669"/>
    <property type="project" value="InterPro"/>
</dbReference>
<sequence>MYEDAPGYGRPVDMWAIGVIMYTLLVGCPPFWHRKQMYMLRAIMDGRYCFSNPEWEDISEAPKDLISHLLVVDPVKRYTAKDALAHPFFSREEREEKKIFYAKRMFKAAVFCVLAMRRIRLLHLNPPPIMVQDVRRDPYSVKPFRKIIDAGAFRIYGHWVKKGENQNRAALFENRPKRDLKSAASEKNVDPSTIFAPQVEVRGRVGSNVPTFQIGSPNSLDDSSGRPIKNLRAPRLGEIRKTSNNR</sequence>
<dbReference type="AlphaFoldDB" id="R7VGE4"/>